<dbReference type="Pfam" id="PF01535">
    <property type="entry name" value="PPR"/>
    <property type="match status" value="4"/>
</dbReference>
<feature type="compositionally biased region" description="Basic and acidic residues" evidence="4">
    <location>
        <begin position="14"/>
        <end position="23"/>
    </location>
</feature>
<gene>
    <name evidence="6" type="ORF">CBR_g34469</name>
</gene>
<feature type="region of interest" description="Disordered" evidence="4">
    <location>
        <begin position="862"/>
        <end position="895"/>
    </location>
</feature>
<feature type="repeat" description="PPR" evidence="3">
    <location>
        <begin position="749"/>
        <end position="779"/>
    </location>
</feature>
<dbReference type="Pfam" id="PF13041">
    <property type="entry name" value="PPR_2"/>
    <property type="match status" value="3"/>
</dbReference>
<dbReference type="OrthoDB" id="534034at2759"/>
<feature type="repeat" description="PPR" evidence="3">
    <location>
        <begin position="679"/>
        <end position="713"/>
    </location>
</feature>
<evidence type="ECO:0000256" key="4">
    <source>
        <dbReference type="SAM" id="MobiDB-lite"/>
    </source>
</evidence>
<feature type="repeat" description="PPR" evidence="3">
    <location>
        <begin position="435"/>
        <end position="465"/>
    </location>
</feature>
<dbReference type="Gene3D" id="1.25.40.10">
    <property type="entry name" value="Tetratricopeptide repeat domain"/>
    <property type="match status" value="5"/>
</dbReference>
<feature type="compositionally biased region" description="Low complexity" evidence="4">
    <location>
        <begin position="58"/>
        <end position="81"/>
    </location>
</feature>
<dbReference type="NCBIfam" id="TIGR00756">
    <property type="entry name" value="PPR"/>
    <property type="match status" value="13"/>
</dbReference>
<feature type="repeat" description="PPR" evidence="3">
    <location>
        <begin position="254"/>
        <end position="288"/>
    </location>
</feature>
<evidence type="ECO:0000256" key="3">
    <source>
        <dbReference type="PROSITE-ProRule" id="PRU00708"/>
    </source>
</evidence>
<dbReference type="AlphaFoldDB" id="A0A388LIU3"/>
<evidence type="ECO:0000259" key="5">
    <source>
        <dbReference type="Pfam" id="PF17177"/>
    </source>
</evidence>
<feature type="repeat" description="PPR" evidence="3">
    <location>
        <begin position="714"/>
        <end position="748"/>
    </location>
</feature>
<feature type="repeat" description="PPR" evidence="3">
    <location>
        <begin position="785"/>
        <end position="819"/>
    </location>
</feature>
<organism evidence="6 7">
    <name type="scientific">Chara braunii</name>
    <name type="common">Braun's stonewort</name>
    <dbReference type="NCBI Taxonomy" id="69332"/>
    <lineage>
        <taxon>Eukaryota</taxon>
        <taxon>Viridiplantae</taxon>
        <taxon>Streptophyta</taxon>
        <taxon>Charophyceae</taxon>
        <taxon>Charales</taxon>
        <taxon>Characeae</taxon>
        <taxon>Chara</taxon>
    </lineage>
</organism>
<evidence type="ECO:0000256" key="2">
    <source>
        <dbReference type="ARBA" id="ARBA00022737"/>
    </source>
</evidence>
<feature type="repeat" description="PPR" evidence="3">
    <location>
        <begin position="511"/>
        <end position="545"/>
    </location>
</feature>
<feature type="repeat" description="PPR" evidence="3">
    <location>
        <begin position="359"/>
        <end position="393"/>
    </location>
</feature>
<accession>A0A388LIU3</accession>
<dbReference type="PROSITE" id="PS51375">
    <property type="entry name" value="PPR"/>
    <property type="match status" value="13"/>
</dbReference>
<name>A0A388LIU3_CHABU</name>
<sequence>MARGRGVSKKRERMWKEEQKGEEDGVGYGVSGSVRISVKNGVRIDHGPKSIMTIHDNSSSSSSSPSPPSSSSSSSSSFSSSSSPSSFSIVAPVCGLGAVCRGGTVPAGRCTTARCSRRGENLLRPAKKKSRSRSQLTKGKWPRWRISYPKVTVQLPNRTVRDLSLLLESSLNELLAMRGGWEWRRGGGGGEEGGGGEMEQDAVSFVHDVMSRCPFRRDVKKMTLLLTKVGNAGRMGTLQLMLTWLERFEDITTDERMYNAVLGVCIRKEDVPLAMEVYSMMVGVGIRPNVYTYNALISTCAKVKDLPRAMEMYGKMRAEGYRPDIVTYNALLSVCERTGKWQQALRFLSGMAADNVKPDVRTCNTVIRTLSAGGQWERALQVLQRMEAAGIRPDTLTYTAMIEVLGKAGRWEEALRRFKELQGKAARNEKGCALDILTWNTIIVCLSDAGQAELALHLYRKMREEWLAGGGCAPDQVTRNAVIGGFSRRGEYKKAARVFQQMLDEGGFVPDVFSYSSLIGACEESRQWAVALEVYEGMLLEGCRPNEVTYRTLLNVLKLCGRGAEMEMIERDMAARGILLREEADTLQEEDGGGSIRSNQLLQRDWIETPLPLSNVAELAEALHCLPWYQDMKPILRIWTGELDSKTVCKVIRWLGKHGNWERAIALLDHLESRGFEKNVILHTQLIGILGRWGQPERAVKVFKSMEQKGVPPTSVTYAHLINALVRGGKHDIAQAYFKEMREIGITPTVMTYSALISSLVKSCQLKEAVKFLNRMEEEDGVEANTVIYNQLIQCCGQCGEWEMALRLFERLKSRGYTPDDVTFTALVRVCESSFEPDDPNPLLQTALGRLYEEIDAAGYHYPSGQQQRCPPPQLTHEGTEHHCEQVGGEGKRLP</sequence>
<dbReference type="PANTHER" id="PTHR47447:SF17">
    <property type="entry name" value="OS12G0638900 PROTEIN"/>
    <property type="match status" value="1"/>
</dbReference>
<proteinExistence type="inferred from homology"/>
<dbReference type="EMBL" id="BFEA01000399">
    <property type="protein sequence ID" value="GBG82187.1"/>
    <property type="molecule type" value="Genomic_DNA"/>
</dbReference>
<reference evidence="6 7" key="1">
    <citation type="journal article" date="2018" name="Cell">
        <title>The Chara Genome: Secondary Complexity and Implications for Plant Terrestrialization.</title>
        <authorList>
            <person name="Nishiyama T."/>
            <person name="Sakayama H."/>
            <person name="Vries J.D."/>
            <person name="Buschmann H."/>
            <person name="Saint-Marcoux D."/>
            <person name="Ullrich K.K."/>
            <person name="Haas F.B."/>
            <person name="Vanderstraeten L."/>
            <person name="Becker D."/>
            <person name="Lang D."/>
            <person name="Vosolsobe S."/>
            <person name="Rombauts S."/>
            <person name="Wilhelmsson P.K.I."/>
            <person name="Janitza P."/>
            <person name="Kern R."/>
            <person name="Heyl A."/>
            <person name="Rumpler F."/>
            <person name="Villalobos L.I.A.C."/>
            <person name="Clay J.M."/>
            <person name="Skokan R."/>
            <person name="Toyoda A."/>
            <person name="Suzuki Y."/>
            <person name="Kagoshima H."/>
            <person name="Schijlen E."/>
            <person name="Tajeshwar N."/>
            <person name="Catarino B."/>
            <person name="Hetherington A.J."/>
            <person name="Saltykova A."/>
            <person name="Bonnot C."/>
            <person name="Breuninger H."/>
            <person name="Symeonidi A."/>
            <person name="Radhakrishnan G.V."/>
            <person name="Van Nieuwerburgh F."/>
            <person name="Deforce D."/>
            <person name="Chang C."/>
            <person name="Karol K.G."/>
            <person name="Hedrich R."/>
            <person name="Ulvskov P."/>
            <person name="Glockner G."/>
            <person name="Delwiche C.F."/>
            <person name="Petrasek J."/>
            <person name="Van de Peer Y."/>
            <person name="Friml J."/>
            <person name="Beilby M."/>
            <person name="Dolan L."/>
            <person name="Kohara Y."/>
            <person name="Sugano S."/>
            <person name="Fujiyama A."/>
            <person name="Delaux P.-M."/>
            <person name="Quint M."/>
            <person name="TheiBen G."/>
            <person name="Hagemann M."/>
            <person name="Harholt J."/>
            <person name="Dunand C."/>
            <person name="Zachgo S."/>
            <person name="Langdale J."/>
            <person name="Maumus F."/>
            <person name="Straeten D.V.D."/>
            <person name="Gould S.B."/>
            <person name="Rensing S.A."/>
        </authorList>
    </citation>
    <scope>NUCLEOTIDE SEQUENCE [LARGE SCALE GENOMIC DNA]</scope>
    <source>
        <strain evidence="6 7">S276</strain>
    </source>
</reference>
<keyword evidence="2" id="KW-0677">Repeat</keyword>
<dbReference type="InterPro" id="IPR033443">
    <property type="entry name" value="PROP1-like_PPR_dom"/>
</dbReference>
<feature type="repeat" description="PPR" evidence="3">
    <location>
        <begin position="394"/>
        <end position="428"/>
    </location>
</feature>
<evidence type="ECO:0000313" key="6">
    <source>
        <dbReference type="EMBL" id="GBG82187.1"/>
    </source>
</evidence>
<dbReference type="InterPro" id="IPR011990">
    <property type="entry name" value="TPR-like_helical_dom_sf"/>
</dbReference>
<feature type="repeat" description="PPR" evidence="3">
    <location>
        <begin position="644"/>
        <end position="678"/>
    </location>
</feature>
<keyword evidence="7" id="KW-1185">Reference proteome</keyword>
<dbReference type="OMA" id="GACEESR"/>
<dbReference type="SUPFAM" id="SSF48452">
    <property type="entry name" value="TPR-like"/>
    <property type="match status" value="2"/>
</dbReference>
<evidence type="ECO:0000256" key="1">
    <source>
        <dbReference type="ARBA" id="ARBA00007626"/>
    </source>
</evidence>
<feature type="domain" description="PROP1-like PPR" evidence="5">
    <location>
        <begin position="255"/>
        <end position="413"/>
    </location>
</feature>
<dbReference type="Gramene" id="GBG82187">
    <property type="protein sequence ID" value="GBG82187"/>
    <property type="gene ID" value="CBR_g34469"/>
</dbReference>
<dbReference type="PANTHER" id="PTHR47447">
    <property type="entry name" value="OS03G0856100 PROTEIN"/>
    <property type="match status" value="1"/>
</dbReference>
<feature type="repeat" description="PPR" evidence="3">
    <location>
        <begin position="475"/>
        <end position="509"/>
    </location>
</feature>
<feature type="compositionally biased region" description="Basic residues" evidence="4">
    <location>
        <begin position="1"/>
        <end position="13"/>
    </location>
</feature>
<protein>
    <recommendedName>
        <fullName evidence="5">PROP1-like PPR domain-containing protein</fullName>
    </recommendedName>
</protein>
<comment type="caution">
    <text evidence="6">The sequence shown here is derived from an EMBL/GenBank/DDBJ whole genome shotgun (WGS) entry which is preliminary data.</text>
</comment>
<feature type="region of interest" description="Disordered" evidence="4">
    <location>
        <begin position="1"/>
        <end position="81"/>
    </location>
</feature>
<dbReference type="Pfam" id="PF17177">
    <property type="entry name" value="PPR_long"/>
    <property type="match status" value="1"/>
</dbReference>
<dbReference type="STRING" id="69332.A0A388LIU3"/>
<comment type="similarity">
    <text evidence="1">Belongs to the PPR family. P subfamily.</text>
</comment>
<feature type="repeat" description="PPR" evidence="3">
    <location>
        <begin position="289"/>
        <end position="323"/>
    </location>
</feature>
<evidence type="ECO:0000313" key="7">
    <source>
        <dbReference type="Proteomes" id="UP000265515"/>
    </source>
</evidence>
<feature type="compositionally biased region" description="Basic and acidic residues" evidence="4">
    <location>
        <begin position="878"/>
        <end position="895"/>
    </location>
</feature>
<dbReference type="Proteomes" id="UP000265515">
    <property type="component" value="Unassembled WGS sequence"/>
</dbReference>
<dbReference type="InterPro" id="IPR002885">
    <property type="entry name" value="PPR_rpt"/>
</dbReference>
<feature type="repeat" description="PPR" evidence="3">
    <location>
        <begin position="324"/>
        <end position="358"/>
    </location>
</feature>